<dbReference type="PROSITE" id="PS50110">
    <property type="entry name" value="RESPONSE_REGULATORY"/>
    <property type="match status" value="1"/>
</dbReference>
<dbReference type="EMBL" id="CP041345">
    <property type="protein sequence ID" value="QKG79728.1"/>
    <property type="molecule type" value="Genomic_DNA"/>
</dbReference>
<feature type="modified residue" description="4-aspartylphosphate" evidence="1">
    <location>
        <position position="55"/>
    </location>
</feature>
<dbReference type="PANTHER" id="PTHR37299">
    <property type="entry name" value="TRANSCRIPTIONAL REGULATOR-RELATED"/>
    <property type="match status" value="1"/>
</dbReference>
<dbReference type="RefSeq" id="WP_173073771.1">
    <property type="nucleotide sequence ID" value="NZ_CP041345.1"/>
</dbReference>
<dbReference type="InterPro" id="IPR001789">
    <property type="entry name" value="Sig_transdc_resp-reg_receiver"/>
</dbReference>
<evidence type="ECO:0000256" key="1">
    <source>
        <dbReference type="PROSITE-ProRule" id="PRU00169"/>
    </source>
</evidence>
<proteinExistence type="predicted"/>
<dbReference type="GO" id="GO:0000156">
    <property type="term" value="F:phosphorelay response regulator activity"/>
    <property type="evidence" value="ECO:0007669"/>
    <property type="project" value="InterPro"/>
</dbReference>
<dbReference type="InterPro" id="IPR046947">
    <property type="entry name" value="LytR-like"/>
</dbReference>
<name>A0A7D3XV91_9BACT</name>
<dbReference type="InterPro" id="IPR011006">
    <property type="entry name" value="CheY-like_superfamily"/>
</dbReference>
<dbReference type="SMART" id="SM00850">
    <property type="entry name" value="LytTR"/>
    <property type="match status" value="1"/>
</dbReference>
<dbReference type="KEGG" id="ttz:FHG85_05455"/>
<organism evidence="4 5">
    <name type="scientific">Tenuifilum thalassicum</name>
    <dbReference type="NCBI Taxonomy" id="2590900"/>
    <lineage>
        <taxon>Bacteria</taxon>
        <taxon>Pseudomonadati</taxon>
        <taxon>Bacteroidota</taxon>
        <taxon>Bacteroidia</taxon>
        <taxon>Bacteroidales</taxon>
        <taxon>Tenuifilaceae</taxon>
        <taxon>Tenuifilum</taxon>
    </lineage>
</organism>
<evidence type="ECO:0000259" key="2">
    <source>
        <dbReference type="PROSITE" id="PS50110"/>
    </source>
</evidence>
<dbReference type="InterPro" id="IPR007492">
    <property type="entry name" value="LytTR_DNA-bd_dom"/>
</dbReference>
<keyword evidence="1" id="KW-0597">Phosphoprotein</keyword>
<feature type="domain" description="Response regulatory" evidence="2">
    <location>
        <begin position="4"/>
        <end position="115"/>
    </location>
</feature>
<protein>
    <submittedName>
        <fullName evidence="4">Response regulator transcription factor</fullName>
    </submittedName>
</protein>
<gene>
    <name evidence="4" type="ORF">FHG85_05455</name>
</gene>
<dbReference type="AlphaFoldDB" id="A0A7D3XV91"/>
<dbReference type="PROSITE" id="PS50930">
    <property type="entry name" value="HTH_LYTTR"/>
    <property type="match status" value="1"/>
</dbReference>
<reference evidence="4 5" key="1">
    <citation type="submission" date="2019-07" db="EMBL/GenBank/DDBJ databases">
        <title>Thalassofilum flectens gen. nov., sp. nov., a novel moderate thermophilic anaerobe from a shallow sea hot spring in Kunashir Island (Russia), representing a new family in the order Bacteroidales, and proposal of Thalassofilacea fam. nov.</title>
        <authorList>
            <person name="Kochetkova T.V."/>
            <person name="Podosokorskaya O.A."/>
            <person name="Novikov A."/>
            <person name="Elcheninov A.G."/>
            <person name="Toshchakov S.V."/>
            <person name="Kublanov I.V."/>
        </authorList>
    </citation>
    <scope>NUCLEOTIDE SEQUENCE [LARGE SCALE GENOMIC DNA]</scope>
    <source>
        <strain evidence="4 5">38-H</strain>
    </source>
</reference>
<dbReference type="SUPFAM" id="SSF52172">
    <property type="entry name" value="CheY-like"/>
    <property type="match status" value="1"/>
</dbReference>
<feature type="domain" description="HTH LytTR-type" evidence="3">
    <location>
        <begin position="133"/>
        <end position="202"/>
    </location>
</feature>
<dbReference type="Pfam" id="PF04397">
    <property type="entry name" value="LytTR"/>
    <property type="match status" value="1"/>
</dbReference>
<dbReference type="SMART" id="SM00448">
    <property type="entry name" value="REC"/>
    <property type="match status" value="1"/>
</dbReference>
<dbReference type="GO" id="GO:0003677">
    <property type="term" value="F:DNA binding"/>
    <property type="evidence" value="ECO:0007669"/>
    <property type="project" value="InterPro"/>
</dbReference>
<keyword evidence="5" id="KW-1185">Reference proteome</keyword>
<evidence type="ECO:0000259" key="3">
    <source>
        <dbReference type="PROSITE" id="PS50930"/>
    </source>
</evidence>
<evidence type="ECO:0000313" key="5">
    <source>
        <dbReference type="Proteomes" id="UP000500961"/>
    </source>
</evidence>
<dbReference type="Proteomes" id="UP000500961">
    <property type="component" value="Chromosome"/>
</dbReference>
<dbReference type="Gene3D" id="3.40.50.2300">
    <property type="match status" value="1"/>
</dbReference>
<dbReference type="Gene3D" id="2.40.50.1020">
    <property type="entry name" value="LytTr DNA-binding domain"/>
    <property type="match status" value="1"/>
</dbReference>
<dbReference type="Pfam" id="PF00072">
    <property type="entry name" value="Response_reg"/>
    <property type="match status" value="1"/>
</dbReference>
<evidence type="ECO:0000313" key="4">
    <source>
        <dbReference type="EMBL" id="QKG79728.1"/>
    </source>
</evidence>
<sequence>MGTRVIIVDDEPLAISVIEGYLQRIPGINIIATFNDGLPAFEFLQENEVDIMFLDVEMPKLTGIELVRSLQNPPAVIITSANKDYAIEGFDLNVSDYILKPITFERLLRAISKVKESLAYKKNAENPTEKQYIIFKENKKNIRVRLDDILYFESIKDYVKVVTKDKNIVTKLSIASIEEKLDKSMFIRVHRSFIVSLKHIDSYSSVSIGIGEVEIPIGRVFKEEVIETLESKLY</sequence>
<accession>A0A7D3XV91</accession>
<dbReference type="PANTHER" id="PTHR37299:SF1">
    <property type="entry name" value="STAGE 0 SPORULATION PROTEIN A HOMOLOG"/>
    <property type="match status" value="1"/>
</dbReference>